<evidence type="ECO:0000313" key="3">
    <source>
        <dbReference type="Proteomes" id="UP000249218"/>
    </source>
</evidence>
<keyword evidence="3" id="KW-1185">Reference proteome</keyword>
<gene>
    <name evidence="2" type="primary">HaOG209532</name>
    <name evidence="2" type="ORF">B5X24_HaOG209532</name>
</gene>
<evidence type="ECO:0000256" key="1">
    <source>
        <dbReference type="SAM" id="Phobius"/>
    </source>
</evidence>
<name>A0A2W1BKR0_HELAM</name>
<evidence type="ECO:0000313" key="2">
    <source>
        <dbReference type="EMBL" id="PZC73436.1"/>
    </source>
</evidence>
<protein>
    <submittedName>
        <fullName evidence="2">Uncharacterized protein</fullName>
    </submittedName>
</protein>
<dbReference type="AlphaFoldDB" id="A0A2W1BKR0"/>
<keyword evidence="1" id="KW-0472">Membrane</keyword>
<proteinExistence type="predicted"/>
<organism evidence="2 3">
    <name type="scientific">Helicoverpa armigera</name>
    <name type="common">Cotton bollworm</name>
    <name type="synonym">Heliothis armigera</name>
    <dbReference type="NCBI Taxonomy" id="29058"/>
    <lineage>
        <taxon>Eukaryota</taxon>
        <taxon>Metazoa</taxon>
        <taxon>Ecdysozoa</taxon>
        <taxon>Arthropoda</taxon>
        <taxon>Hexapoda</taxon>
        <taxon>Insecta</taxon>
        <taxon>Pterygota</taxon>
        <taxon>Neoptera</taxon>
        <taxon>Endopterygota</taxon>
        <taxon>Lepidoptera</taxon>
        <taxon>Glossata</taxon>
        <taxon>Ditrysia</taxon>
        <taxon>Noctuoidea</taxon>
        <taxon>Noctuidae</taxon>
        <taxon>Heliothinae</taxon>
        <taxon>Helicoverpa</taxon>
    </lineage>
</organism>
<keyword evidence="1" id="KW-1133">Transmembrane helix</keyword>
<reference evidence="2 3" key="1">
    <citation type="journal article" date="2017" name="BMC Biol.">
        <title>Genomic innovations, transcriptional plasticity and gene loss underlying the evolution and divergence of two highly polyphagous and invasive Helicoverpa pest species.</title>
        <authorList>
            <person name="Pearce S.L."/>
            <person name="Clarke D.F."/>
            <person name="East P.D."/>
            <person name="Elfekih S."/>
            <person name="Gordon K.H."/>
            <person name="Jermiin L.S."/>
            <person name="McGaughran A."/>
            <person name="Oakeshott J.G."/>
            <person name="Papanikolaou A."/>
            <person name="Perera O.P."/>
            <person name="Rane R.V."/>
            <person name="Richards S."/>
            <person name="Tay W.T."/>
            <person name="Walsh T.K."/>
            <person name="Anderson A."/>
            <person name="Anderson C.J."/>
            <person name="Asgari S."/>
            <person name="Board P.G."/>
            <person name="Bretschneider A."/>
            <person name="Campbell P.M."/>
            <person name="Chertemps T."/>
            <person name="Christeller J.T."/>
            <person name="Coppin C.W."/>
            <person name="Downes S.J."/>
            <person name="Duan G."/>
            <person name="Farnsworth C.A."/>
            <person name="Good R.T."/>
            <person name="Han L.B."/>
            <person name="Han Y.C."/>
            <person name="Hatje K."/>
            <person name="Horne I."/>
            <person name="Huang Y.P."/>
            <person name="Hughes D.S."/>
            <person name="Jacquin-Joly E."/>
            <person name="James W."/>
            <person name="Jhangiani S."/>
            <person name="Kollmar M."/>
            <person name="Kuwar S.S."/>
            <person name="Li S."/>
            <person name="Liu N.Y."/>
            <person name="Maibeche M.T."/>
            <person name="Miller J.R."/>
            <person name="Montagne N."/>
            <person name="Perry T."/>
            <person name="Qu J."/>
            <person name="Song S.V."/>
            <person name="Sutton G.G."/>
            <person name="Vogel H."/>
            <person name="Walenz B.P."/>
            <person name="Xu W."/>
            <person name="Zhang H.J."/>
            <person name="Zou Z."/>
            <person name="Batterham P."/>
            <person name="Edwards O.R."/>
            <person name="Feyereisen R."/>
            <person name="Gibbs R.A."/>
            <person name="Heckel D.G."/>
            <person name="McGrath A."/>
            <person name="Robin C."/>
            <person name="Scherer S.E."/>
            <person name="Worley K.C."/>
            <person name="Wu Y.D."/>
        </authorList>
    </citation>
    <scope>NUCLEOTIDE SEQUENCE [LARGE SCALE GENOMIC DNA]</scope>
    <source>
        <strain evidence="2">Harm_GR_Male_#8</strain>
        <tissue evidence="2">Whole organism</tissue>
    </source>
</reference>
<accession>A0A2W1BKR0</accession>
<dbReference type="Proteomes" id="UP000249218">
    <property type="component" value="Unassembled WGS sequence"/>
</dbReference>
<feature type="transmembrane region" description="Helical" evidence="1">
    <location>
        <begin position="12"/>
        <end position="37"/>
    </location>
</feature>
<sequence length="84" mass="9294">MWTNLLAFNERAASILFVLGCVPPVVGFALVTTFVLYKKSLVGCNSSGYCNIINIVHIRQEPRTHCGKLRSRTVIVVGSLYVHT</sequence>
<dbReference type="EMBL" id="KZ150105">
    <property type="protein sequence ID" value="PZC73436.1"/>
    <property type="molecule type" value="Genomic_DNA"/>
</dbReference>
<keyword evidence="1" id="KW-0812">Transmembrane</keyword>